<keyword evidence="2" id="KW-1185">Reference proteome</keyword>
<accession>A0A176S5S0</accession>
<protein>
    <submittedName>
        <fullName evidence="1">Uncharacterized protein</fullName>
    </submittedName>
</protein>
<gene>
    <name evidence="1" type="ORF">THIOM_000715</name>
</gene>
<organism evidence="1 2">
    <name type="scientific">Candidatus Thiomargarita nelsonii</name>
    <dbReference type="NCBI Taxonomy" id="1003181"/>
    <lineage>
        <taxon>Bacteria</taxon>
        <taxon>Pseudomonadati</taxon>
        <taxon>Pseudomonadota</taxon>
        <taxon>Gammaproteobacteria</taxon>
        <taxon>Thiotrichales</taxon>
        <taxon>Thiotrichaceae</taxon>
        <taxon>Thiomargarita</taxon>
    </lineage>
</organism>
<dbReference type="Proteomes" id="UP000076962">
    <property type="component" value="Unassembled WGS sequence"/>
</dbReference>
<reference evidence="1 2" key="1">
    <citation type="submission" date="2016-05" db="EMBL/GenBank/DDBJ databases">
        <title>Single-cell genome of chain-forming Candidatus Thiomargarita nelsonii and comparison to other large sulfur-oxidizing bacteria.</title>
        <authorList>
            <person name="Winkel M."/>
            <person name="Salman V."/>
            <person name="Woyke T."/>
            <person name="Schulz-Vogt H."/>
            <person name="Richter M."/>
            <person name="Flood B."/>
            <person name="Bailey J."/>
            <person name="Amann R."/>
            <person name="Mussmann M."/>
        </authorList>
    </citation>
    <scope>NUCLEOTIDE SEQUENCE [LARGE SCALE GENOMIC DNA]</scope>
    <source>
        <strain evidence="1 2">THI036</strain>
    </source>
</reference>
<dbReference type="EMBL" id="LUTY01000359">
    <property type="protein sequence ID" value="OAD23451.1"/>
    <property type="molecule type" value="Genomic_DNA"/>
</dbReference>
<evidence type="ECO:0000313" key="1">
    <source>
        <dbReference type="EMBL" id="OAD23451.1"/>
    </source>
</evidence>
<dbReference type="AlphaFoldDB" id="A0A176S5S0"/>
<name>A0A176S5S0_9GAMM</name>
<comment type="caution">
    <text evidence="1">The sequence shown here is derived from an EMBL/GenBank/DDBJ whole genome shotgun (WGS) entry which is preliminary data.</text>
</comment>
<proteinExistence type="predicted"/>
<evidence type="ECO:0000313" key="2">
    <source>
        <dbReference type="Proteomes" id="UP000076962"/>
    </source>
</evidence>
<sequence length="75" mass="8933">MVNFPLLTLLTFLFLVLVKSGDFLFAFHKRGAASVPQHRHRFTYLRFKKSHFTAADTWNNHAHRHSNNCHDEEYF</sequence>